<feature type="compositionally biased region" description="Polar residues" evidence="1">
    <location>
        <begin position="86"/>
        <end position="95"/>
    </location>
</feature>
<dbReference type="AlphaFoldDB" id="A0A7S4TAB1"/>
<feature type="compositionally biased region" description="Low complexity" evidence="1">
    <location>
        <begin position="287"/>
        <end position="298"/>
    </location>
</feature>
<evidence type="ECO:0000313" key="2">
    <source>
        <dbReference type="EMBL" id="CAE4666998.1"/>
    </source>
</evidence>
<evidence type="ECO:0000256" key="1">
    <source>
        <dbReference type="SAM" id="MobiDB-lite"/>
    </source>
</evidence>
<feature type="compositionally biased region" description="Basic residues" evidence="1">
    <location>
        <begin position="368"/>
        <end position="377"/>
    </location>
</feature>
<organism evidence="2">
    <name type="scientific">Alexandrium monilatum</name>
    <dbReference type="NCBI Taxonomy" id="311494"/>
    <lineage>
        <taxon>Eukaryota</taxon>
        <taxon>Sar</taxon>
        <taxon>Alveolata</taxon>
        <taxon>Dinophyceae</taxon>
        <taxon>Gonyaulacales</taxon>
        <taxon>Pyrocystaceae</taxon>
        <taxon>Alexandrium</taxon>
    </lineage>
</organism>
<dbReference type="EMBL" id="HBNR01088638">
    <property type="protein sequence ID" value="CAE4666998.1"/>
    <property type="molecule type" value="Transcribed_RNA"/>
</dbReference>
<sequence>MAPSSQTPRGSGARTPRGSSSHSPRGVRAWKPTLARPTLQDLTQRISAEARREERALSREGSARPTPRSLAARQGPQYAVEEGVSVMTTQPSEDGSSARPTPRGPARRPGQRPADEAWAPVLQGRGRRGSPPPTPRGPQGAGAGAVAYEGGRPPSTEDASLRQSPRERNLARQGLGAPSVQRSASAGRPLSMRGERVQARYVSAALLRAEQLQPDSGSWVASAASSRRQLQPAANSWGANAASSRRADSPPPAQERIGLLAKGAEASPSPPTSPLFRSQRRDPRGKAAAPTDTSAASALQLQMAVEAWNAREPSPGLSPDPEVLLLSARMASSGGHTARPPGGDVSPRKAGRGGSPGAGQAAGPPSRPRSRRPRSRPRSSDWHGDRQAPSAYLLRAPLQVRCKVEEGVFASTRLRDGVSQASGERALESGAVADMSPVLRLCPWCGQARPEQLAGRPEVVARCIRCGRSFNPSQAKDLKW</sequence>
<feature type="compositionally biased region" description="Low complexity" evidence="1">
    <location>
        <begin position="233"/>
        <end position="244"/>
    </location>
</feature>
<feature type="compositionally biased region" description="Basic and acidic residues" evidence="1">
    <location>
        <begin position="48"/>
        <end position="62"/>
    </location>
</feature>
<gene>
    <name evidence="2" type="ORF">AMON00008_LOCUS63517</name>
</gene>
<accession>A0A7S4TAB1</accession>
<name>A0A7S4TAB1_9DINO</name>
<protein>
    <submittedName>
        <fullName evidence="2">Uncharacterized protein</fullName>
    </submittedName>
</protein>
<reference evidence="2" key="1">
    <citation type="submission" date="2021-01" db="EMBL/GenBank/DDBJ databases">
        <authorList>
            <person name="Corre E."/>
            <person name="Pelletier E."/>
            <person name="Niang G."/>
            <person name="Scheremetjew M."/>
            <person name="Finn R."/>
            <person name="Kale V."/>
            <person name="Holt S."/>
            <person name="Cochrane G."/>
            <person name="Meng A."/>
            <person name="Brown T."/>
            <person name="Cohen L."/>
        </authorList>
    </citation>
    <scope>NUCLEOTIDE SEQUENCE</scope>
    <source>
        <strain evidence="2">CCMP3105</strain>
    </source>
</reference>
<feature type="region of interest" description="Disordered" evidence="1">
    <location>
        <begin position="212"/>
        <end position="388"/>
    </location>
</feature>
<feature type="region of interest" description="Disordered" evidence="1">
    <location>
        <begin position="1"/>
        <end position="195"/>
    </location>
</feature>
<proteinExistence type="predicted"/>